<dbReference type="RefSeq" id="XP_040625653.1">
    <property type="nucleotide sequence ID" value="XM_040767584.1"/>
</dbReference>
<organism evidence="2 3">
    <name type="scientific">Dacryopinax primogenitus (strain DJM 731)</name>
    <name type="common">Brown rot fungus</name>
    <dbReference type="NCBI Taxonomy" id="1858805"/>
    <lineage>
        <taxon>Eukaryota</taxon>
        <taxon>Fungi</taxon>
        <taxon>Dikarya</taxon>
        <taxon>Basidiomycota</taxon>
        <taxon>Agaricomycotina</taxon>
        <taxon>Dacrymycetes</taxon>
        <taxon>Dacrymycetales</taxon>
        <taxon>Dacrymycetaceae</taxon>
        <taxon>Dacryopinax</taxon>
    </lineage>
</organism>
<accession>M5FPT0</accession>
<evidence type="ECO:0000313" key="2">
    <source>
        <dbReference type="EMBL" id="EJT98755.1"/>
    </source>
</evidence>
<dbReference type="EMBL" id="JH795872">
    <property type="protein sequence ID" value="EJT98755.1"/>
    <property type="molecule type" value="Genomic_DNA"/>
</dbReference>
<dbReference type="HOGENOM" id="CLU_674427_0_0_1"/>
<feature type="region of interest" description="Disordered" evidence="1">
    <location>
        <begin position="297"/>
        <end position="317"/>
    </location>
</feature>
<reference evidence="2 3" key="1">
    <citation type="journal article" date="2012" name="Science">
        <title>The Paleozoic origin of enzymatic lignin decomposition reconstructed from 31 fungal genomes.</title>
        <authorList>
            <person name="Floudas D."/>
            <person name="Binder M."/>
            <person name="Riley R."/>
            <person name="Barry K."/>
            <person name="Blanchette R.A."/>
            <person name="Henrissat B."/>
            <person name="Martinez A.T."/>
            <person name="Otillar R."/>
            <person name="Spatafora J.W."/>
            <person name="Yadav J.S."/>
            <person name="Aerts A."/>
            <person name="Benoit I."/>
            <person name="Boyd A."/>
            <person name="Carlson A."/>
            <person name="Copeland A."/>
            <person name="Coutinho P.M."/>
            <person name="de Vries R.P."/>
            <person name="Ferreira P."/>
            <person name="Findley K."/>
            <person name="Foster B."/>
            <person name="Gaskell J."/>
            <person name="Glotzer D."/>
            <person name="Gorecki P."/>
            <person name="Heitman J."/>
            <person name="Hesse C."/>
            <person name="Hori C."/>
            <person name="Igarashi K."/>
            <person name="Jurgens J.A."/>
            <person name="Kallen N."/>
            <person name="Kersten P."/>
            <person name="Kohler A."/>
            <person name="Kuees U."/>
            <person name="Kumar T.K.A."/>
            <person name="Kuo A."/>
            <person name="LaButti K."/>
            <person name="Larrondo L.F."/>
            <person name="Lindquist E."/>
            <person name="Ling A."/>
            <person name="Lombard V."/>
            <person name="Lucas S."/>
            <person name="Lundell T."/>
            <person name="Martin R."/>
            <person name="McLaughlin D.J."/>
            <person name="Morgenstern I."/>
            <person name="Morin E."/>
            <person name="Murat C."/>
            <person name="Nagy L.G."/>
            <person name="Nolan M."/>
            <person name="Ohm R.A."/>
            <person name="Patyshakuliyeva A."/>
            <person name="Rokas A."/>
            <person name="Ruiz-Duenas F.J."/>
            <person name="Sabat G."/>
            <person name="Salamov A."/>
            <person name="Samejima M."/>
            <person name="Schmutz J."/>
            <person name="Slot J.C."/>
            <person name="St John F."/>
            <person name="Stenlid J."/>
            <person name="Sun H."/>
            <person name="Sun S."/>
            <person name="Syed K."/>
            <person name="Tsang A."/>
            <person name="Wiebenga A."/>
            <person name="Young D."/>
            <person name="Pisabarro A."/>
            <person name="Eastwood D.C."/>
            <person name="Martin F."/>
            <person name="Cullen D."/>
            <person name="Grigoriev I.V."/>
            <person name="Hibbett D.S."/>
        </authorList>
    </citation>
    <scope>NUCLEOTIDE SEQUENCE [LARGE SCALE GENOMIC DNA]</scope>
    <source>
        <strain evidence="2 3">DJM-731 SS1</strain>
    </source>
</reference>
<gene>
    <name evidence="2" type="ORF">DACRYDRAFT_101783</name>
</gene>
<evidence type="ECO:0000256" key="1">
    <source>
        <dbReference type="SAM" id="MobiDB-lite"/>
    </source>
</evidence>
<dbReference type="STRING" id="1858805.M5FPT0"/>
<dbReference type="Proteomes" id="UP000030653">
    <property type="component" value="Unassembled WGS sequence"/>
</dbReference>
<protein>
    <submittedName>
        <fullName evidence="2">Uncharacterized protein</fullName>
    </submittedName>
</protein>
<evidence type="ECO:0000313" key="3">
    <source>
        <dbReference type="Proteomes" id="UP000030653"/>
    </source>
</evidence>
<dbReference type="AlphaFoldDB" id="M5FPT0"/>
<name>M5FPT0_DACPD</name>
<feature type="compositionally biased region" description="Acidic residues" evidence="1">
    <location>
        <begin position="171"/>
        <end position="180"/>
    </location>
</feature>
<dbReference type="GeneID" id="63682646"/>
<feature type="region of interest" description="Disordered" evidence="1">
    <location>
        <begin position="139"/>
        <end position="180"/>
    </location>
</feature>
<sequence length="408" mass="45533">MYTCECCISSGDVHYCSPAHARQDAFLALTGNQHTFYRAYWRRFDPHAPRPGVRVQGRGKPLPSPPRPAREERECVRYPVLPPCQEHQGASPTRPVLQRFPDYVKALPEPPSTWSLTTRATTPASRLPTVLAESHKFALPPSRLRKRQSDPQSLCTTPDLDQARWSLSSSEGEDVGDNGENEGCADVDLDVESPNSETLLKVESWLEEAGEKLSKLQLRLRAEGAHPLSPTVHLGQLDPPALEETPPLPPKAKLLHRECSIHLSTPRMSTATAREKVYDDLRTHSIFRAYFQDLPPRKKTNRAEGDVPPVPEIPERFRPKPAAAPILQPVPGRTTRPLQIQKHAVPCPPPLPPKPTPDTPELEIMTPQEYRESLAAESGWWEPAGKGVPAVGGMRFLEEDPYPSRIWA</sequence>
<feature type="region of interest" description="Disordered" evidence="1">
    <location>
        <begin position="50"/>
        <end position="71"/>
    </location>
</feature>
<keyword evidence="3" id="KW-1185">Reference proteome</keyword>
<dbReference type="OrthoDB" id="3365550at2759"/>
<proteinExistence type="predicted"/>